<evidence type="ECO:0000313" key="9">
    <source>
        <dbReference type="EMBL" id="MCP1337742.1"/>
    </source>
</evidence>
<evidence type="ECO:0000259" key="8">
    <source>
        <dbReference type="PROSITE" id="PS51918"/>
    </source>
</evidence>
<dbReference type="Gene3D" id="3.20.20.70">
    <property type="entry name" value="Aldolase class I"/>
    <property type="match status" value="1"/>
</dbReference>
<feature type="domain" description="Radical SAM core" evidence="8">
    <location>
        <begin position="65"/>
        <end position="291"/>
    </location>
</feature>
<dbReference type="InterPro" id="IPR058240">
    <property type="entry name" value="rSAM_sf"/>
</dbReference>
<dbReference type="CDD" id="cd01335">
    <property type="entry name" value="Radical_SAM"/>
    <property type="match status" value="1"/>
</dbReference>
<keyword evidence="10" id="KW-1185">Reference proteome</keyword>
<dbReference type="Pfam" id="PF04055">
    <property type="entry name" value="Radical_SAM"/>
    <property type="match status" value="1"/>
</dbReference>
<evidence type="ECO:0000256" key="3">
    <source>
        <dbReference type="ARBA" id="ARBA00022691"/>
    </source>
</evidence>
<dbReference type="InterPro" id="IPR023885">
    <property type="entry name" value="4Fe4S-binding_SPASM_dom"/>
</dbReference>
<dbReference type="PANTHER" id="PTHR43273">
    <property type="entry name" value="ANAEROBIC SULFATASE-MATURATING ENZYME HOMOLOG ASLB-RELATED"/>
    <property type="match status" value="1"/>
</dbReference>
<evidence type="ECO:0000256" key="2">
    <source>
        <dbReference type="ARBA" id="ARBA00022485"/>
    </source>
</evidence>
<dbReference type="RefSeq" id="WP_269333707.1">
    <property type="nucleotide sequence ID" value="NZ_JAMZFT010000004.1"/>
</dbReference>
<dbReference type="Pfam" id="PF13186">
    <property type="entry name" value="SPASM"/>
    <property type="match status" value="1"/>
</dbReference>
<dbReference type="SUPFAM" id="SSF102114">
    <property type="entry name" value="Radical SAM enzymes"/>
    <property type="match status" value="1"/>
</dbReference>
<dbReference type="SFLD" id="SFLDG01072">
    <property type="entry name" value="dehydrogenase_like"/>
    <property type="match status" value="1"/>
</dbReference>
<evidence type="ECO:0000256" key="7">
    <source>
        <dbReference type="ARBA" id="ARBA00023601"/>
    </source>
</evidence>
<organism evidence="9 10">
    <name type="scientific">Futiania mangrovi</name>
    <dbReference type="NCBI Taxonomy" id="2959716"/>
    <lineage>
        <taxon>Bacteria</taxon>
        <taxon>Pseudomonadati</taxon>
        <taxon>Pseudomonadota</taxon>
        <taxon>Alphaproteobacteria</taxon>
        <taxon>Futianiales</taxon>
        <taxon>Futianiaceae</taxon>
        <taxon>Futiania</taxon>
    </lineage>
</organism>
<evidence type="ECO:0000256" key="4">
    <source>
        <dbReference type="ARBA" id="ARBA00022723"/>
    </source>
</evidence>
<dbReference type="NCBIfam" id="TIGR04085">
    <property type="entry name" value="rSAM_more_4Fe4S"/>
    <property type="match status" value="1"/>
</dbReference>
<proteinExistence type="inferred from homology"/>
<dbReference type="SFLD" id="SFLDG01386">
    <property type="entry name" value="main_SPASM_domain-containing"/>
    <property type="match status" value="1"/>
</dbReference>
<name>A0A9J6PGW9_9PROT</name>
<keyword evidence="6" id="KW-0411">Iron-sulfur</keyword>
<dbReference type="Proteomes" id="UP001055804">
    <property type="component" value="Unassembled WGS sequence"/>
</dbReference>
<dbReference type="InterPro" id="IPR023867">
    <property type="entry name" value="Sulphatase_maturase_rSAM"/>
</dbReference>
<comment type="caution">
    <text evidence="9">The sequence shown here is derived from an EMBL/GenBank/DDBJ whole genome shotgun (WGS) entry which is preliminary data.</text>
</comment>
<dbReference type="PROSITE" id="PS01305">
    <property type="entry name" value="MOAA_NIFB_PQQE"/>
    <property type="match status" value="1"/>
</dbReference>
<dbReference type="GO" id="GO:0051539">
    <property type="term" value="F:4 iron, 4 sulfur cluster binding"/>
    <property type="evidence" value="ECO:0007669"/>
    <property type="project" value="UniProtKB-KW"/>
</dbReference>
<dbReference type="PROSITE" id="PS51918">
    <property type="entry name" value="RADICAL_SAM"/>
    <property type="match status" value="1"/>
</dbReference>
<dbReference type="AlphaFoldDB" id="A0A9J6PGW9"/>
<evidence type="ECO:0000313" key="10">
    <source>
        <dbReference type="Proteomes" id="UP001055804"/>
    </source>
</evidence>
<gene>
    <name evidence="9" type="ORF">NJQ99_15070</name>
</gene>
<comment type="cofactor">
    <cofactor evidence="1">
        <name>[4Fe-4S] cluster</name>
        <dbReference type="ChEBI" id="CHEBI:49883"/>
    </cofactor>
</comment>
<reference evidence="9" key="1">
    <citation type="submission" date="2022-06" db="EMBL/GenBank/DDBJ databases">
        <title>Isolation and Genomics of Futiania mangrovii gen. nov., sp. nov., a Rare and Metabolically-versatile member in the Class Alphaproteobacteria.</title>
        <authorList>
            <person name="Liu L."/>
            <person name="Huang W.-C."/>
            <person name="Pan J."/>
            <person name="Li J."/>
            <person name="Huang Y."/>
            <person name="Du H."/>
            <person name="Liu Y."/>
            <person name="Li M."/>
        </authorList>
    </citation>
    <scope>NUCLEOTIDE SEQUENCE</scope>
    <source>
        <strain evidence="9">FT118</strain>
    </source>
</reference>
<keyword evidence="2" id="KW-0004">4Fe-4S</keyword>
<dbReference type="GO" id="GO:0046872">
    <property type="term" value="F:metal ion binding"/>
    <property type="evidence" value="ECO:0007669"/>
    <property type="project" value="UniProtKB-KW"/>
</dbReference>
<dbReference type="InterPro" id="IPR007197">
    <property type="entry name" value="rSAM"/>
</dbReference>
<evidence type="ECO:0000256" key="6">
    <source>
        <dbReference type="ARBA" id="ARBA00023014"/>
    </source>
</evidence>
<accession>A0A9J6PGW9</accession>
<evidence type="ECO:0000256" key="1">
    <source>
        <dbReference type="ARBA" id="ARBA00001966"/>
    </source>
</evidence>
<dbReference type="EMBL" id="JAMZFT010000004">
    <property type="protein sequence ID" value="MCP1337742.1"/>
    <property type="molecule type" value="Genomic_DNA"/>
</dbReference>
<dbReference type="GO" id="GO:0016491">
    <property type="term" value="F:oxidoreductase activity"/>
    <property type="evidence" value="ECO:0007669"/>
    <property type="project" value="InterPro"/>
</dbReference>
<protein>
    <submittedName>
        <fullName evidence="9">Radical SAM protein</fullName>
    </submittedName>
</protein>
<dbReference type="InterPro" id="IPR013785">
    <property type="entry name" value="Aldolase_TIM"/>
</dbReference>
<dbReference type="InterPro" id="IPR000385">
    <property type="entry name" value="MoaA_NifB_PqqE_Fe-S-bd_CS"/>
</dbReference>
<keyword evidence="4" id="KW-0479">Metal-binding</keyword>
<dbReference type="SFLD" id="SFLDG01067">
    <property type="entry name" value="SPASM/twitch_domain_containing"/>
    <property type="match status" value="1"/>
</dbReference>
<comment type="similarity">
    <text evidence="7">Belongs to the radical SAM superfamily. Anaerobic sulfatase-maturating enzyme family.</text>
</comment>
<keyword evidence="3" id="KW-0949">S-adenosyl-L-methionine</keyword>
<dbReference type="PANTHER" id="PTHR43273:SF3">
    <property type="entry name" value="ANAEROBIC SULFATASE-MATURATING ENZYME HOMOLOG ASLB-RELATED"/>
    <property type="match status" value="1"/>
</dbReference>
<dbReference type="SFLD" id="SFLDS00029">
    <property type="entry name" value="Radical_SAM"/>
    <property type="match status" value="1"/>
</dbReference>
<keyword evidence="5" id="KW-0408">Iron</keyword>
<sequence>MTEAADIETDALSALAPAGREAFAQARAGGKRPLDALGSVAARDLPLKDPVFAEVERAGPPALTPPDGFATLVLIAKLTRHCNLRCTYCNDWREGPGQQMTPRTQVLMLRRAAEDARAATLKFVWHGGEPSLLGVRRTLGFLWLQARLRRPGQMVRNSLQTNGVGLTDEMIALWKLFGVRASVSLDGPREMHDRTRRTVADTPSFDAAADGIGRLKAAGLFAGALVVVTEEIAALDPLYLVDALEAAGVDAAAFLPVRPSSADGSGPCLAPEAFARFLVRLLDALRAHPDRRLAVRELDALHAAYQGTGTGFCELRGPCLGDYFGVDPDGQVMHCDKFLGSDAHVLGTLAERSFAEMRASTEMRALKDRYRAAQTRLAACKWFGRCKGWCPHEAHIADLRGTAGGCCGLAEVFAHFARLEADARREAAHA</sequence>
<evidence type="ECO:0000256" key="5">
    <source>
        <dbReference type="ARBA" id="ARBA00023004"/>
    </source>
</evidence>